<evidence type="ECO:0000313" key="1">
    <source>
        <dbReference type="EMBL" id="CAB4122127.1"/>
    </source>
</evidence>
<dbReference type="Pfam" id="PF04883">
    <property type="entry name" value="HK97-gp10_like"/>
    <property type="match status" value="1"/>
</dbReference>
<reference evidence="1" key="1">
    <citation type="submission" date="2020-04" db="EMBL/GenBank/DDBJ databases">
        <authorList>
            <person name="Chiriac C."/>
            <person name="Salcher M."/>
            <person name="Ghai R."/>
            <person name="Kavagutti S V."/>
        </authorList>
    </citation>
    <scope>NUCLEOTIDE SEQUENCE</scope>
</reference>
<organism evidence="1">
    <name type="scientific">uncultured Caudovirales phage</name>
    <dbReference type="NCBI Taxonomy" id="2100421"/>
    <lineage>
        <taxon>Viruses</taxon>
        <taxon>Duplodnaviria</taxon>
        <taxon>Heunggongvirae</taxon>
        <taxon>Uroviricota</taxon>
        <taxon>Caudoviricetes</taxon>
        <taxon>Peduoviridae</taxon>
        <taxon>Maltschvirus</taxon>
        <taxon>Maltschvirus maltsch</taxon>
    </lineage>
</organism>
<name>A0A6J5KMS3_9CAUD</name>
<accession>A0A6J5KMS3</accession>
<dbReference type="EMBL" id="LR798268">
    <property type="protein sequence ID" value="CAB5218836.1"/>
    <property type="molecule type" value="Genomic_DNA"/>
</dbReference>
<protein>
    <submittedName>
        <fullName evidence="1">Bacteriophage HK97-gp10, putative tail-component</fullName>
    </submittedName>
</protein>
<evidence type="ECO:0000313" key="2">
    <source>
        <dbReference type="EMBL" id="CAB4123590.1"/>
    </source>
</evidence>
<sequence>MGIKLDTDIDSLIAILSQTGEYVRKGVAKKMVEGGVKMRDKAKDYAPVDEGNLEDAITVQHDRAGINGRTKVYVFVDESHPVDNRDGHTVGEYAMRMHEGSYNLGEKSLAKQAGLGVTVGPKYLERAADDTTSETVSSMLSEARHRLLIEGKGVASSIDSEYDDEEY</sequence>
<dbReference type="InterPro" id="IPR010064">
    <property type="entry name" value="HK97-gp10_tail"/>
</dbReference>
<proteinExistence type="predicted"/>
<gene>
    <name evidence="3" type="ORF">UFOVP220_3</name>
    <name evidence="1" type="ORF">UFOVP26_85</name>
    <name evidence="2" type="ORF">UFOVP44_12</name>
</gene>
<dbReference type="EMBL" id="LR796176">
    <property type="protein sequence ID" value="CAB4123590.1"/>
    <property type="molecule type" value="Genomic_DNA"/>
</dbReference>
<dbReference type="EMBL" id="LR796152">
    <property type="protein sequence ID" value="CAB4122127.1"/>
    <property type="molecule type" value="Genomic_DNA"/>
</dbReference>
<evidence type="ECO:0000313" key="3">
    <source>
        <dbReference type="EMBL" id="CAB5218836.1"/>
    </source>
</evidence>